<reference evidence="4" key="1">
    <citation type="submission" date="2017-09" db="EMBL/GenBank/DDBJ databases">
        <title>Depth-based differentiation of microbial function through sediment-hosted aquifers and enrichment of novel symbionts in the deep terrestrial subsurface.</title>
        <authorList>
            <person name="Probst A.J."/>
            <person name="Ladd B."/>
            <person name="Jarett J.K."/>
            <person name="Geller-Mcgrath D.E."/>
            <person name="Sieber C.M.K."/>
            <person name="Emerson J.B."/>
            <person name="Anantharaman K."/>
            <person name="Thomas B.C."/>
            <person name="Malmstrom R."/>
            <person name="Stieglmeier M."/>
            <person name="Klingl A."/>
            <person name="Woyke T."/>
            <person name="Ryan C.M."/>
            <person name="Banfield J.F."/>
        </authorList>
    </citation>
    <scope>NUCLEOTIDE SEQUENCE [LARGE SCALE GENOMIC DNA]</scope>
</reference>
<accession>A0A2M6WZX6</accession>
<evidence type="ECO:0000256" key="1">
    <source>
        <dbReference type="SAM" id="MobiDB-lite"/>
    </source>
</evidence>
<keyword evidence="2" id="KW-0732">Signal</keyword>
<evidence type="ECO:0008006" key="5">
    <source>
        <dbReference type="Google" id="ProtNLM"/>
    </source>
</evidence>
<feature type="signal peptide" evidence="2">
    <location>
        <begin position="1"/>
        <end position="19"/>
    </location>
</feature>
<evidence type="ECO:0000313" key="3">
    <source>
        <dbReference type="EMBL" id="PIT98307.1"/>
    </source>
</evidence>
<dbReference type="Proteomes" id="UP000230731">
    <property type="component" value="Unassembled WGS sequence"/>
</dbReference>
<evidence type="ECO:0000256" key="2">
    <source>
        <dbReference type="SAM" id="SignalP"/>
    </source>
</evidence>
<evidence type="ECO:0000313" key="4">
    <source>
        <dbReference type="Proteomes" id="UP000230731"/>
    </source>
</evidence>
<dbReference type="AlphaFoldDB" id="A0A2M6WZX6"/>
<protein>
    <recommendedName>
        <fullName evidence="5">Chalcone isomerase domain-containing protein</fullName>
    </recommendedName>
</protein>
<name>A0A2M6WZX6_9BACT</name>
<comment type="caution">
    <text evidence="3">The sequence shown here is derived from an EMBL/GenBank/DDBJ whole genome shotgun (WGS) entry which is preliminary data.</text>
</comment>
<proteinExistence type="predicted"/>
<organism evidence="3 4">
    <name type="scientific">Candidatus Andersenbacteria bacterium CG10_big_fil_rev_8_21_14_0_10_54_11</name>
    <dbReference type="NCBI Taxonomy" id="1974485"/>
    <lineage>
        <taxon>Bacteria</taxon>
        <taxon>Candidatus Anderseniibacteriota</taxon>
    </lineage>
</organism>
<feature type="region of interest" description="Disordered" evidence="1">
    <location>
        <begin position="43"/>
        <end position="66"/>
    </location>
</feature>
<gene>
    <name evidence="3" type="ORF">COT71_01410</name>
</gene>
<sequence>MRITWVSAAVGSIAVTALAAALLTRESAPAASRLAAAVQQSAGQLPSPSVSNTPLPSIPPTSSRQPDSWRFLSSKSLHLAFAYPPEWQQHISVRDSRITLTAGEDDIKALLTLYLLPAGTDIGQWVDQRLAETDAAITSRVQIRINNDVLIKATRQTADGDTLYNAFHSLPGNRIVAIEWYADDAVLNEMLQTLRPL</sequence>
<dbReference type="EMBL" id="PEZP01000016">
    <property type="protein sequence ID" value="PIT98307.1"/>
    <property type="molecule type" value="Genomic_DNA"/>
</dbReference>
<feature type="chain" id="PRO_5016344260" description="Chalcone isomerase domain-containing protein" evidence="2">
    <location>
        <begin position="20"/>
        <end position="197"/>
    </location>
</feature>